<reference evidence="9" key="1">
    <citation type="journal article" date="2019" name="Int. J. Syst. Evol. Microbiol.">
        <title>The Global Catalogue of Microorganisms (GCM) 10K type strain sequencing project: providing services to taxonomists for standard genome sequencing and annotation.</title>
        <authorList>
            <consortium name="The Broad Institute Genomics Platform"/>
            <consortium name="The Broad Institute Genome Sequencing Center for Infectious Disease"/>
            <person name="Wu L."/>
            <person name="Ma J."/>
        </authorList>
    </citation>
    <scope>NUCLEOTIDE SEQUENCE [LARGE SCALE GENOMIC DNA]</scope>
    <source>
        <strain evidence="9">CGMCC 1.12989</strain>
    </source>
</reference>
<dbReference type="PANTHER" id="PTHR35007">
    <property type="entry name" value="INTEGRAL MEMBRANE PROTEIN-RELATED"/>
    <property type="match status" value="1"/>
</dbReference>
<accession>A0ABV8RLF0</accession>
<keyword evidence="5 6" id="KW-0472">Membrane</keyword>
<dbReference type="PANTHER" id="PTHR35007:SF2">
    <property type="entry name" value="PILUS ASSEMBLE PROTEIN"/>
    <property type="match status" value="1"/>
</dbReference>
<dbReference type="EMBL" id="JBHSDR010000003">
    <property type="protein sequence ID" value="MFC4293519.1"/>
    <property type="molecule type" value="Genomic_DNA"/>
</dbReference>
<evidence type="ECO:0000313" key="8">
    <source>
        <dbReference type="EMBL" id="MFC4293519.1"/>
    </source>
</evidence>
<evidence type="ECO:0000256" key="4">
    <source>
        <dbReference type="ARBA" id="ARBA00022989"/>
    </source>
</evidence>
<evidence type="ECO:0000259" key="7">
    <source>
        <dbReference type="Pfam" id="PF00482"/>
    </source>
</evidence>
<feature type="transmembrane region" description="Helical" evidence="6">
    <location>
        <begin position="138"/>
        <end position="160"/>
    </location>
</feature>
<evidence type="ECO:0000313" key="9">
    <source>
        <dbReference type="Proteomes" id="UP001595828"/>
    </source>
</evidence>
<evidence type="ECO:0000256" key="1">
    <source>
        <dbReference type="ARBA" id="ARBA00004651"/>
    </source>
</evidence>
<feature type="domain" description="Type II secretion system protein GspF" evidence="7">
    <location>
        <begin position="179"/>
        <end position="307"/>
    </location>
</feature>
<feature type="transmembrane region" description="Helical" evidence="6">
    <location>
        <begin position="286"/>
        <end position="312"/>
    </location>
</feature>
<keyword evidence="2" id="KW-1003">Cell membrane</keyword>
<evidence type="ECO:0000256" key="3">
    <source>
        <dbReference type="ARBA" id="ARBA00022692"/>
    </source>
</evidence>
<organism evidence="8 9">
    <name type="scientific">Novosphingobium tardum</name>
    <dbReference type="NCBI Taxonomy" id="1538021"/>
    <lineage>
        <taxon>Bacteria</taxon>
        <taxon>Pseudomonadati</taxon>
        <taxon>Pseudomonadota</taxon>
        <taxon>Alphaproteobacteria</taxon>
        <taxon>Sphingomonadales</taxon>
        <taxon>Sphingomonadaceae</taxon>
        <taxon>Novosphingobium</taxon>
    </lineage>
</organism>
<feature type="transmembrane region" description="Helical" evidence="6">
    <location>
        <begin position="12"/>
        <end position="34"/>
    </location>
</feature>
<protein>
    <submittedName>
        <fullName evidence="8">Type II secretion system F family protein</fullName>
    </submittedName>
</protein>
<keyword evidence="3 6" id="KW-0812">Transmembrane</keyword>
<sequence length="324" mass="35455">MFELAASNSIARLTILLLVFGLVVVSAFSGLTMLSRRATIRSELRGLTSERLFATAGTAQSLRASNDTAWARLADAIERAGLSLTDSKSDRLRAKLIEAGFPAPSAPRIFTLIRLTLVFVLPLGYVLLAYSGDEPPSFIKVYLIGSLLALLGLYIPNLYVRAKADRRREEIVNGFPDCLDLILVCVEAGLGIEAAMDRVGREMVHSHPLVAQLLSITTLQLRAGASRDDAFRRLGDSAGVDEIRSFTTLLIQSDKLGTSVATTLRVYAGEMRERRRMRAEEKAHRLPVIISIPLVVCMLPTMIGVLMLPAAVRVVRDIMPLLAR</sequence>
<keyword evidence="4 6" id="KW-1133">Transmembrane helix</keyword>
<keyword evidence="9" id="KW-1185">Reference proteome</keyword>
<evidence type="ECO:0000256" key="5">
    <source>
        <dbReference type="ARBA" id="ARBA00023136"/>
    </source>
</evidence>
<comment type="subcellular location">
    <subcellularLocation>
        <location evidence="1">Cell membrane</location>
        <topology evidence="1">Multi-pass membrane protein</topology>
    </subcellularLocation>
</comment>
<dbReference type="Proteomes" id="UP001595828">
    <property type="component" value="Unassembled WGS sequence"/>
</dbReference>
<dbReference type="InterPro" id="IPR018076">
    <property type="entry name" value="T2SS_GspF_dom"/>
</dbReference>
<proteinExistence type="predicted"/>
<dbReference type="RefSeq" id="WP_379537014.1">
    <property type="nucleotide sequence ID" value="NZ_JBHSDR010000003.1"/>
</dbReference>
<evidence type="ECO:0000256" key="6">
    <source>
        <dbReference type="SAM" id="Phobius"/>
    </source>
</evidence>
<dbReference type="Pfam" id="PF00482">
    <property type="entry name" value="T2SSF"/>
    <property type="match status" value="1"/>
</dbReference>
<name>A0ABV8RLF0_9SPHN</name>
<comment type="caution">
    <text evidence="8">The sequence shown here is derived from an EMBL/GenBank/DDBJ whole genome shotgun (WGS) entry which is preliminary data.</text>
</comment>
<feature type="transmembrane region" description="Helical" evidence="6">
    <location>
        <begin position="112"/>
        <end position="132"/>
    </location>
</feature>
<gene>
    <name evidence="8" type="ORF">ACFO0A_00445</name>
</gene>
<evidence type="ECO:0000256" key="2">
    <source>
        <dbReference type="ARBA" id="ARBA00022475"/>
    </source>
</evidence>